<keyword evidence="3" id="KW-0131">Cell cycle</keyword>
<dbReference type="CDD" id="cd20537">
    <property type="entry name" value="CYCLIN_CCNO-like_rpt2"/>
    <property type="match status" value="1"/>
</dbReference>
<evidence type="ECO:0000256" key="4">
    <source>
        <dbReference type="RuleBase" id="RU000383"/>
    </source>
</evidence>
<dbReference type="InterPro" id="IPR013763">
    <property type="entry name" value="Cyclin-like_dom"/>
</dbReference>
<reference evidence="7" key="1">
    <citation type="journal article" date="2016" name="Sci. Rep.">
        <title>Molecular characterization of firefly nuptial gifts: a multi-omics approach sheds light on postcopulatory sexual selection.</title>
        <authorList>
            <person name="Al-Wathiqui N."/>
            <person name="Fallon T.R."/>
            <person name="South A."/>
            <person name="Weng J.K."/>
            <person name="Lewis S.M."/>
        </authorList>
    </citation>
    <scope>NUCLEOTIDE SEQUENCE</scope>
</reference>
<proteinExistence type="inferred from homology"/>
<keyword evidence="1" id="KW-0132">Cell division</keyword>
<dbReference type="GO" id="GO:0051726">
    <property type="term" value="P:regulation of cell cycle"/>
    <property type="evidence" value="ECO:0007669"/>
    <property type="project" value="UniProtKB-ARBA"/>
</dbReference>
<evidence type="ECO:0000313" key="7">
    <source>
        <dbReference type="EMBL" id="JAV63355.1"/>
    </source>
</evidence>
<feature type="domain" description="Cyclin-like" evidence="5">
    <location>
        <begin position="319"/>
        <end position="403"/>
    </location>
</feature>
<dbReference type="GO" id="GO:0019887">
    <property type="term" value="F:protein kinase regulator activity"/>
    <property type="evidence" value="ECO:0007669"/>
    <property type="project" value="UniProtKB-ARBA"/>
</dbReference>
<dbReference type="EMBL" id="GEZM01077246">
    <property type="protein sequence ID" value="JAV63355.1"/>
    <property type="molecule type" value="Transcribed_RNA"/>
</dbReference>
<evidence type="ECO:0000256" key="2">
    <source>
        <dbReference type="ARBA" id="ARBA00023127"/>
    </source>
</evidence>
<protein>
    <recommendedName>
        <fullName evidence="8">Cyclin N-terminal domain-containing protein</fullName>
    </recommendedName>
</protein>
<evidence type="ECO:0000256" key="1">
    <source>
        <dbReference type="ARBA" id="ARBA00022618"/>
    </source>
</evidence>
<dbReference type="SMART" id="SM00385">
    <property type="entry name" value="CYCLIN"/>
    <property type="match status" value="2"/>
</dbReference>
<dbReference type="Pfam" id="PF00134">
    <property type="entry name" value="Cyclin_N"/>
    <property type="match status" value="1"/>
</dbReference>
<accession>A0A1Y1KUF8</accession>
<dbReference type="SMART" id="SM01332">
    <property type="entry name" value="Cyclin_C"/>
    <property type="match status" value="1"/>
</dbReference>
<evidence type="ECO:0008006" key="8">
    <source>
        <dbReference type="Google" id="ProtNLM"/>
    </source>
</evidence>
<dbReference type="FunFam" id="1.10.472.10:FF:000010">
    <property type="entry name" value="G1/S-specific cyclin Cln1"/>
    <property type="match status" value="1"/>
</dbReference>
<feature type="domain" description="Cyclin C-terminal" evidence="6">
    <location>
        <begin position="315"/>
        <end position="436"/>
    </location>
</feature>
<evidence type="ECO:0000256" key="3">
    <source>
        <dbReference type="ARBA" id="ARBA00023306"/>
    </source>
</evidence>
<dbReference type="InterPro" id="IPR036915">
    <property type="entry name" value="Cyclin-like_sf"/>
</dbReference>
<sequence length="440" mass="49711">MEENKLVIASGRKNIIAPKKTTCRCAKVVPRKRISSDNGLPSPKRFTAITNLRASSTRRPPLGDLDTNVTTKQSLAPITKEHGPSSTKTSTVSHLKADIRLTPSRLSTRLSQRNSLKIVDRNSFDKKKFKSVLSGGKLYSPIKSNFFLPSSAIVHQGIPKVKKTLQRSEGNRFGIGEFPSDRYGSEYLEEIMLHELTKDWKYVSPKGSVPYNAMNTRAIIVNWLIQAQEVLNQPPAVLFTTVRMFDSVLAATDVSQNMYQLLGLTIMWIVTKYENNNFVTAKKLARLCNNVYTADQILKLEKKMLAFFGFDFNVPDIIFYVNFYIIKLGIPSELLHIAVHYILECYILHKASSTVIPSVQAAAAIFLALKIIIPSSKVWDSLSNIVGYYSETEMNDVIHDMLKQIHKVQDPNYECHYPYEKYSTKENLKVATVLLAKLLL</sequence>
<dbReference type="InterPro" id="IPR004367">
    <property type="entry name" value="Cyclin_C-dom"/>
</dbReference>
<evidence type="ECO:0000259" key="5">
    <source>
        <dbReference type="SMART" id="SM00385"/>
    </source>
</evidence>
<dbReference type="PANTHER" id="PTHR10177">
    <property type="entry name" value="CYCLINS"/>
    <property type="match status" value="1"/>
</dbReference>
<dbReference type="AlphaFoldDB" id="A0A1Y1KUF8"/>
<dbReference type="InterPro" id="IPR039361">
    <property type="entry name" value="Cyclin"/>
</dbReference>
<dbReference type="SUPFAM" id="SSF47954">
    <property type="entry name" value="Cyclin-like"/>
    <property type="match status" value="2"/>
</dbReference>
<name>A0A1Y1KUF8_PHOPY</name>
<organism evidence="7">
    <name type="scientific">Photinus pyralis</name>
    <name type="common">Common eastern firefly</name>
    <name type="synonym">Lampyris pyralis</name>
    <dbReference type="NCBI Taxonomy" id="7054"/>
    <lineage>
        <taxon>Eukaryota</taxon>
        <taxon>Metazoa</taxon>
        <taxon>Ecdysozoa</taxon>
        <taxon>Arthropoda</taxon>
        <taxon>Hexapoda</taxon>
        <taxon>Insecta</taxon>
        <taxon>Pterygota</taxon>
        <taxon>Neoptera</taxon>
        <taxon>Endopterygota</taxon>
        <taxon>Coleoptera</taxon>
        <taxon>Polyphaga</taxon>
        <taxon>Elateriformia</taxon>
        <taxon>Elateroidea</taxon>
        <taxon>Lampyridae</taxon>
        <taxon>Lampyrinae</taxon>
        <taxon>Photinus</taxon>
    </lineage>
</organism>
<evidence type="ECO:0000259" key="6">
    <source>
        <dbReference type="SMART" id="SM01332"/>
    </source>
</evidence>
<comment type="similarity">
    <text evidence="4">Belongs to the cyclin family.</text>
</comment>
<dbReference type="Gene3D" id="1.10.472.10">
    <property type="entry name" value="Cyclin-like"/>
    <property type="match status" value="2"/>
</dbReference>
<feature type="domain" description="Cyclin-like" evidence="5">
    <location>
        <begin position="222"/>
        <end position="306"/>
    </location>
</feature>
<keyword evidence="2 4" id="KW-0195">Cyclin</keyword>
<dbReference type="InterPro" id="IPR006671">
    <property type="entry name" value="Cyclin_N"/>
</dbReference>
<dbReference type="Pfam" id="PF02984">
    <property type="entry name" value="Cyclin_C"/>
    <property type="match status" value="1"/>
</dbReference>
<dbReference type="GO" id="GO:0051301">
    <property type="term" value="P:cell division"/>
    <property type="evidence" value="ECO:0007669"/>
    <property type="project" value="UniProtKB-KW"/>
</dbReference>